<comment type="caution">
    <text evidence="6">Lacks conserved residue(s) required for the propagation of feature annotation.</text>
</comment>
<evidence type="ECO:0000259" key="7">
    <source>
        <dbReference type="Pfam" id="PF01330"/>
    </source>
</evidence>
<keyword evidence="2 6" id="KW-0227">DNA damage</keyword>
<comment type="function">
    <text evidence="6">The RuvA-RuvB-RuvC complex processes Holliday junction (HJ) DNA during genetic recombination and DNA repair, while the RuvA-RuvB complex plays an important role in the rescue of blocked DNA replication forks via replication fork reversal (RFR). RuvA specifically binds to HJ cruciform DNA, conferring on it an open structure. The RuvB hexamer acts as an ATP-dependent pump, pulling dsDNA into and through the RuvAB complex. HJ branch migration allows RuvC to scan DNA until it finds its consensus sequence, where it cleaves and resolves the cruciform DNA.</text>
</comment>
<feature type="domain" description="DNA helicase Holliday junction RuvA type" evidence="7">
    <location>
        <begin position="1"/>
        <end position="67"/>
    </location>
</feature>
<evidence type="ECO:0000256" key="2">
    <source>
        <dbReference type="ARBA" id="ARBA00022763"/>
    </source>
</evidence>
<evidence type="ECO:0000256" key="4">
    <source>
        <dbReference type="ARBA" id="ARBA00023172"/>
    </source>
</evidence>
<dbReference type="Pfam" id="PF14520">
    <property type="entry name" value="HHH_5"/>
    <property type="match status" value="1"/>
</dbReference>
<sequence length="210" mass="22417">MIFSLRGIPVRVEPFFVVIDCAGVGYGAKIPGNVYQAIVSGGFDTARKEFTLTTRSVYSEDNAQLFGFLNEGEAALFDFIRSLHGFGPQAAMNIISTIGAADLVDALKKGDVKTLTSVPGVGKTKAEKLCFEAQSKKGKLDKLAAPADARGAAPTAESSHDLVVQALLSLGYALKEIESAGEKVRRSGAAPADVTRENLQDHIRLYLRNI</sequence>
<dbReference type="NCBIfam" id="TIGR00084">
    <property type="entry name" value="ruvA"/>
    <property type="match status" value="1"/>
</dbReference>
<dbReference type="Proteomes" id="UP000006048">
    <property type="component" value="Chromosome"/>
</dbReference>
<dbReference type="GO" id="GO:0048476">
    <property type="term" value="C:Holliday junction resolvase complex"/>
    <property type="evidence" value="ECO:0007669"/>
    <property type="project" value="UniProtKB-UniRule"/>
</dbReference>
<keyword evidence="8" id="KW-0347">Helicase</keyword>
<dbReference type="InterPro" id="IPR013849">
    <property type="entry name" value="DNA_helicase_Holl-junc_RuvA_I"/>
</dbReference>
<evidence type="ECO:0000256" key="6">
    <source>
        <dbReference type="HAMAP-Rule" id="MF_00031"/>
    </source>
</evidence>
<proteinExistence type="inferred from homology"/>
<dbReference type="SUPFAM" id="SSF50249">
    <property type="entry name" value="Nucleic acid-binding proteins"/>
    <property type="match status" value="1"/>
</dbReference>
<keyword evidence="1 6" id="KW-0963">Cytoplasm</keyword>
<comment type="subcellular location">
    <subcellularLocation>
        <location evidence="6">Cytoplasm</location>
    </subcellularLocation>
</comment>
<dbReference type="HOGENOM" id="CLU_087936_3_0_12"/>
<dbReference type="GO" id="GO:0006281">
    <property type="term" value="P:DNA repair"/>
    <property type="evidence" value="ECO:0007669"/>
    <property type="project" value="UniProtKB-UniRule"/>
</dbReference>
<dbReference type="OrthoDB" id="5293449at2"/>
<protein>
    <recommendedName>
        <fullName evidence="6">Holliday junction branch migration complex subunit RuvA</fullName>
    </recommendedName>
</protein>
<evidence type="ECO:0000313" key="9">
    <source>
        <dbReference type="Proteomes" id="UP000006048"/>
    </source>
</evidence>
<dbReference type="GO" id="GO:0005524">
    <property type="term" value="F:ATP binding"/>
    <property type="evidence" value="ECO:0007669"/>
    <property type="project" value="InterPro"/>
</dbReference>
<dbReference type="STRING" id="869212.Turpa_1540"/>
<evidence type="ECO:0000313" key="8">
    <source>
        <dbReference type="EMBL" id="AFM12188.1"/>
    </source>
</evidence>
<dbReference type="InterPro" id="IPR012340">
    <property type="entry name" value="NA-bd_OB-fold"/>
</dbReference>
<keyword evidence="9" id="KW-1185">Reference proteome</keyword>
<keyword evidence="8" id="KW-0547">Nucleotide-binding</keyword>
<gene>
    <name evidence="6" type="primary">ruvA</name>
    <name evidence="8" type="ordered locus">Turpa_1540</name>
</gene>
<feature type="region of interest" description="Domain III" evidence="6">
    <location>
        <begin position="156"/>
        <end position="210"/>
    </location>
</feature>
<keyword evidence="5 6" id="KW-0234">DNA repair</keyword>
<dbReference type="GO" id="GO:0000400">
    <property type="term" value="F:four-way junction DNA binding"/>
    <property type="evidence" value="ECO:0007669"/>
    <property type="project" value="UniProtKB-UniRule"/>
</dbReference>
<dbReference type="GO" id="GO:0005737">
    <property type="term" value="C:cytoplasm"/>
    <property type="evidence" value="ECO:0007669"/>
    <property type="project" value="UniProtKB-SubCell"/>
</dbReference>
<dbReference type="Gene3D" id="1.10.150.20">
    <property type="entry name" value="5' to 3' exonuclease, C-terminal subdomain"/>
    <property type="match status" value="1"/>
</dbReference>
<comment type="similarity">
    <text evidence="6">Belongs to the RuvA family.</text>
</comment>
<dbReference type="EMBL" id="CP002959">
    <property type="protein sequence ID" value="AFM12188.1"/>
    <property type="molecule type" value="Genomic_DNA"/>
</dbReference>
<evidence type="ECO:0000256" key="1">
    <source>
        <dbReference type="ARBA" id="ARBA00022490"/>
    </source>
</evidence>
<comment type="domain">
    <text evidence="6">Has three domains with a flexible linker between the domains II and III and assumes an 'L' shape. Domain III is highly mobile and contacts RuvB.</text>
</comment>
<keyword evidence="8" id="KW-0378">Hydrolase</keyword>
<dbReference type="KEGG" id="tpx:Turpa_1540"/>
<name>I4B4I1_TURPD</name>
<comment type="subunit">
    <text evidence="6">Homotetramer. Forms an RuvA(8)-RuvB(12)-Holliday junction (HJ) complex. HJ DNA is sandwiched between 2 RuvA tetramers; dsDNA enters through RuvA and exits via RuvB. An RuvB hexamer assembles on each DNA strand where it exits the tetramer. Each RuvB hexamer is contacted by two RuvA subunits (via domain III) on 2 adjacent RuvB subunits; this complex drives branch migration. In the full resolvosome a probable DNA-RuvA(4)-RuvB(12)-RuvC(2) complex forms which resolves the HJ.</text>
</comment>
<accession>I4B4I1</accession>
<dbReference type="Pfam" id="PF01330">
    <property type="entry name" value="RuvA_N"/>
    <property type="match status" value="1"/>
</dbReference>
<dbReference type="InterPro" id="IPR010994">
    <property type="entry name" value="RuvA_2-like"/>
</dbReference>
<dbReference type="AlphaFoldDB" id="I4B4I1"/>
<keyword evidence="3 6" id="KW-0238">DNA-binding</keyword>
<organism evidence="8 9">
    <name type="scientific">Turneriella parva (strain ATCC BAA-1111 / DSM 21527 / NCTC 11395 / H)</name>
    <name type="common">Leptospira parva</name>
    <dbReference type="NCBI Taxonomy" id="869212"/>
    <lineage>
        <taxon>Bacteria</taxon>
        <taxon>Pseudomonadati</taxon>
        <taxon>Spirochaetota</taxon>
        <taxon>Spirochaetia</taxon>
        <taxon>Leptospirales</taxon>
        <taxon>Leptospiraceae</taxon>
        <taxon>Turneriella</taxon>
    </lineage>
</organism>
<dbReference type="HAMAP" id="MF_00031">
    <property type="entry name" value="DNA_HJ_migration_RuvA"/>
    <property type="match status" value="1"/>
</dbReference>
<reference evidence="8 9" key="1">
    <citation type="submission" date="2012-06" db="EMBL/GenBank/DDBJ databases">
        <title>The complete chromosome of genome of Turneriella parva DSM 21527.</title>
        <authorList>
            <consortium name="US DOE Joint Genome Institute (JGI-PGF)"/>
            <person name="Lucas S."/>
            <person name="Han J."/>
            <person name="Lapidus A."/>
            <person name="Bruce D."/>
            <person name="Goodwin L."/>
            <person name="Pitluck S."/>
            <person name="Peters L."/>
            <person name="Kyrpides N."/>
            <person name="Mavromatis K."/>
            <person name="Ivanova N."/>
            <person name="Mikhailova N."/>
            <person name="Chertkov O."/>
            <person name="Detter J.C."/>
            <person name="Tapia R."/>
            <person name="Han C."/>
            <person name="Land M."/>
            <person name="Hauser L."/>
            <person name="Markowitz V."/>
            <person name="Cheng J.-F."/>
            <person name="Hugenholtz P."/>
            <person name="Woyke T."/>
            <person name="Wu D."/>
            <person name="Gronow S."/>
            <person name="Wellnitz S."/>
            <person name="Brambilla E."/>
            <person name="Klenk H.-P."/>
            <person name="Eisen J.A."/>
        </authorList>
    </citation>
    <scope>NUCLEOTIDE SEQUENCE [LARGE SCALE GENOMIC DNA]</scope>
    <source>
        <strain evidence="9">ATCC BAA-1111 / DSM 21527 / NCTC 11395 / H</strain>
    </source>
</reference>
<dbReference type="GO" id="GO:0006310">
    <property type="term" value="P:DNA recombination"/>
    <property type="evidence" value="ECO:0007669"/>
    <property type="project" value="UniProtKB-UniRule"/>
</dbReference>
<keyword evidence="4 6" id="KW-0233">DNA recombination</keyword>
<dbReference type="GO" id="GO:0009378">
    <property type="term" value="F:four-way junction helicase activity"/>
    <property type="evidence" value="ECO:0007669"/>
    <property type="project" value="InterPro"/>
</dbReference>
<dbReference type="InterPro" id="IPR000085">
    <property type="entry name" value="RuvA"/>
</dbReference>
<dbReference type="SUPFAM" id="SSF47781">
    <property type="entry name" value="RuvA domain 2-like"/>
    <property type="match status" value="1"/>
</dbReference>
<evidence type="ECO:0000256" key="3">
    <source>
        <dbReference type="ARBA" id="ARBA00023125"/>
    </source>
</evidence>
<evidence type="ECO:0000256" key="5">
    <source>
        <dbReference type="ARBA" id="ARBA00023204"/>
    </source>
</evidence>
<keyword evidence="8" id="KW-0067">ATP-binding</keyword>
<dbReference type="RefSeq" id="WP_014802699.1">
    <property type="nucleotide sequence ID" value="NC_018020.1"/>
</dbReference>
<dbReference type="Gene3D" id="2.40.50.140">
    <property type="entry name" value="Nucleic acid-binding proteins"/>
    <property type="match status" value="1"/>
</dbReference>